<dbReference type="EMBL" id="WSEM01000034">
    <property type="protein sequence ID" value="MVQ39118.1"/>
    <property type="molecule type" value="Genomic_DNA"/>
</dbReference>
<organism evidence="1 2">
    <name type="scientific">Paenibacillus anseongense</name>
    <dbReference type="NCBI Taxonomy" id="2682845"/>
    <lineage>
        <taxon>Bacteria</taxon>
        <taxon>Bacillati</taxon>
        <taxon>Bacillota</taxon>
        <taxon>Bacilli</taxon>
        <taxon>Bacillales</taxon>
        <taxon>Paenibacillaceae</taxon>
        <taxon>Paenibacillus</taxon>
    </lineage>
</organism>
<protein>
    <submittedName>
        <fullName evidence="1">Uncharacterized protein</fullName>
    </submittedName>
</protein>
<name>A0ABW9UK98_9BACL</name>
<keyword evidence="2" id="KW-1185">Reference proteome</keyword>
<reference evidence="1 2" key="1">
    <citation type="submission" date="2019-12" db="EMBL/GenBank/DDBJ databases">
        <authorList>
            <person name="Huq M.A."/>
        </authorList>
    </citation>
    <scope>NUCLEOTIDE SEQUENCE [LARGE SCALE GENOMIC DNA]</scope>
    <source>
        <strain evidence="1 2">MAH-34</strain>
    </source>
</reference>
<gene>
    <name evidence="1" type="ORF">GON05_31465</name>
</gene>
<comment type="caution">
    <text evidence="1">The sequence shown here is derived from an EMBL/GenBank/DDBJ whole genome shotgun (WGS) entry which is preliminary data.</text>
</comment>
<dbReference type="RefSeq" id="WP_157324976.1">
    <property type="nucleotide sequence ID" value="NZ_WSEM01000034.1"/>
</dbReference>
<sequence>MDWTKLAHKKLHKSFIESRNSPILSTTELSSRLLHEASKNQLLSRRFEDHGKFYRKWIGIQKFNLFTLG</sequence>
<evidence type="ECO:0000313" key="2">
    <source>
        <dbReference type="Proteomes" id="UP000467637"/>
    </source>
</evidence>
<proteinExistence type="predicted"/>
<accession>A0ABW9UK98</accession>
<dbReference type="Proteomes" id="UP000467637">
    <property type="component" value="Unassembled WGS sequence"/>
</dbReference>
<evidence type="ECO:0000313" key="1">
    <source>
        <dbReference type="EMBL" id="MVQ39118.1"/>
    </source>
</evidence>